<name>A0A150QP22_SORCE</name>
<organism evidence="3 4">
    <name type="scientific">Sorangium cellulosum</name>
    <name type="common">Polyangium cellulosum</name>
    <dbReference type="NCBI Taxonomy" id="56"/>
    <lineage>
        <taxon>Bacteria</taxon>
        <taxon>Pseudomonadati</taxon>
        <taxon>Myxococcota</taxon>
        <taxon>Polyangia</taxon>
        <taxon>Polyangiales</taxon>
        <taxon>Polyangiaceae</taxon>
        <taxon>Sorangium</taxon>
    </lineage>
</organism>
<accession>A0A150QP22</accession>
<feature type="transmembrane region" description="Helical" evidence="2">
    <location>
        <begin position="63"/>
        <end position="81"/>
    </location>
</feature>
<sequence length="207" mass="21733">MGRARPRRQDAGALARAERPGGGTAVSAGEGGRRGPASVARGGAGPSGGADPGAGARWVDRRAYAYAVTAGLLLLMLAPLFRRPPVDSFPLSTYPMFSWGRHDARTTVERAVGVDSRGGRRPIPPRLVGSEEVLQARATLAQSIRQGARAARALCRGIAARVAQQNGHADIVSVEIRTDTFDAIAFFDGQETPLDAKLHATCKVGAR</sequence>
<keyword evidence="2" id="KW-0812">Transmembrane</keyword>
<dbReference type="AlphaFoldDB" id="A0A150QP22"/>
<feature type="compositionally biased region" description="Gly residues" evidence="1">
    <location>
        <begin position="42"/>
        <end position="52"/>
    </location>
</feature>
<reference evidence="3 4" key="1">
    <citation type="submission" date="2014-02" db="EMBL/GenBank/DDBJ databases">
        <title>The small core and large imbalanced accessory genome model reveals a collaborative survival strategy of Sorangium cellulosum strains in nature.</title>
        <authorList>
            <person name="Han K."/>
            <person name="Peng R."/>
            <person name="Blom J."/>
            <person name="Li Y.-Z."/>
        </authorList>
    </citation>
    <scope>NUCLEOTIDE SEQUENCE [LARGE SCALE GENOMIC DNA]</scope>
    <source>
        <strain evidence="3 4">So0008-312</strain>
    </source>
</reference>
<gene>
    <name evidence="3" type="ORF">BE15_25800</name>
</gene>
<protein>
    <submittedName>
        <fullName evidence="3">Uncharacterized protein</fullName>
    </submittedName>
</protein>
<keyword evidence="2" id="KW-1133">Transmembrane helix</keyword>
<evidence type="ECO:0000313" key="3">
    <source>
        <dbReference type="EMBL" id="KYF69684.1"/>
    </source>
</evidence>
<feature type="region of interest" description="Disordered" evidence="1">
    <location>
        <begin position="1"/>
        <end position="52"/>
    </location>
</feature>
<comment type="caution">
    <text evidence="3">The sequence shown here is derived from an EMBL/GenBank/DDBJ whole genome shotgun (WGS) entry which is preliminary data.</text>
</comment>
<dbReference type="OrthoDB" id="5119036at2"/>
<keyword evidence="2" id="KW-0472">Membrane</keyword>
<evidence type="ECO:0000256" key="1">
    <source>
        <dbReference type="SAM" id="MobiDB-lite"/>
    </source>
</evidence>
<proteinExistence type="predicted"/>
<evidence type="ECO:0000256" key="2">
    <source>
        <dbReference type="SAM" id="Phobius"/>
    </source>
</evidence>
<evidence type="ECO:0000313" key="4">
    <source>
        <dbReference type="Proteomes" id="UP000075260"/>
    </source>
</evidence>
<dbReference type="Proteomes" id="UP000075260">
    <property type="component" value="Unassembled WGS sequence"/>
</dbReference>
<dbReference type="EMBL" id="JEMA01000455">
    <property type="protein sequence ID" value="KYF69684.1"/>
    <property type="molecule type" value="Genomic_DNA"/>
</dbReference>